<name>A0A1X7T8E7_AMPQE</name>
<evidence type="ECO:0000313" key="2">
    <source>
        <dbReference type="EnsemblMetazoa" id="Aqu2.1.10811_001"/>
    </source>
</evidence>
<proteinExistence type="predicted"/>
<reference evidence="2" key="1">
    <citation type="submission" date="2017-05" db="UniProtKB">
        <authorList>
            <consortium name="EnsemblMetazoa"/>
        </authorList>
    </citation>
    <scope>IDENTIFICATION</scope>
</reference>
<evidence type="ECO:0000256" key="1">
    <source>
        <dbReference type="SAM" id="MobiDB-lite"/>
    </source>
</evidence>
<dbReference type="InParanoid" id="A0A1X7T8E7"/>
<accession>A0A1X7T8E7</accession>
<feature type="region of interest" description="Disordered" evidence="1">
    <location>
        <begin position="40"/>
        <end position="117"/>
    </location>
</feature>
<feature type="compositionally biased region" description="Low complexity" evidence="1">
    <location>
        <begin position="82"/>
        <end position="91"/>
    </location>
</feature>
<dbReference type="AlphaFoldDB" id="A0A1X7T8E7"/>
<sequence>MNCQFCTFCDNKTGNINVYTNNSPVNQTPKQRRILQDYDSDESLPSLPPIVVDTPHMVTPHMETHPIETPPMKTSSIIDGTSSASPGVSSSIKKKITKTDDDKIPPPDPFPLLKRYRPEVDKALKAKQMSNKT</sequence>
<organism evidence="2">
    <name type="scientific">Amphimedon queenslandica</name>
    <name type="common">Sponge</name>
    <dbReference type="NCBI Taxonomy" id="400682"/>
    <lineage>
        <taxon>Eukaryota</taxon>
        <taxon>Metazoa</taxon>
        <taxon>Porifera</taxon>
        <taxon>Demospongiae</taxon>
        <taxon>Heteroscleromorpha</taxon>
        <taxon>Haplosclerida</taxon>
        <taxon>Niphatidae</taxon>
        <taxon>Amphimedon</taxon>
    </lineage>
</organism>
<protein>
    <submittedName>
        <fullName evidence="2">Uncharacterized protein</fullName>
    </submittedName>
</protein>
<dbReference type="EnsemblMetazoa" id="Aqu2.1.10811_001">
    <property type="protein sequence ID" value="Aqu2.1.10811_001"/>
    <property type="gene ID" value="Aqu2.1.10811"/>
</dbReference>
<feature type="compositionally biased region" description="Polar residues" evidence="1">
    <location>
        <begin position="72"/>
        <end position="81"/>
    </location>
</feature>